<dbReference type="Proteomes" id="UP001570511">
    <property type="component" value="Unassembled WGS sequence"/>
</dbReference>
<evidence type="ECO:0000256" key="1">
    <source>
        <dbReference type="SAM" id="MobiDB-lite"/>
    </source>
</evidence>
<protein>
    <submittedName>
        <fullName evidence="2">Uncharacterized protein</fullName>
    </submittedName>
</protein>
<sequence>MPLVPHYPTDEPRRDRRAPDINDIVEDILGSGDDDPRPVVG</sequence>
<accession>A0ABD5MDS1</accession>
<dbReference type="RefSeq" id="WP_372390102.1">
    <property type="nucleotide sequence ID" value="NZ_JBGNYA010000001.1"/>
</dbReference>
<reference evidence="2 3" key="1">
    <citation type="submission" date="2024-08" db="EMBL/GenBank/DDBJ databases">
        <title>Halobellus sp. MBLA0158 whole genome sequence.</title>
        <authorList>
            <person name="Hwang C.Y."/>
            <person name="Cho E.-S."/>
            <person name="Seo M.-J."/>
        </authorList>
    </citation>
    <scope>NUCLEOTIDE SEQUENCE [LARGE SCALE GENOMIC DNA]</scope>
    <source>
        <strain evidence="2 3">MBLA0158</strain>
    </source>
</reference>
<feature type="region of interest" description="Disordered" evidence="1">
    <location>
        <begin position="1"/>
        <end position="41"/>
    </location>
</feature>
<keyword evidence="3" id="KW-1185">Reference proteome</keyword>
<name>A0ABD5MDS1_9EURY</name>
<dbReference type="AlphaFoldDB" id="A0ABD5MDS1"/>
<comment type="caution">
    <text evidence="2">The sequence shown here is derived from an EMBL/GenBank/DDBJ whole genome shotgun (WGS) entry which is preliminary data.</text>
</comment>
<evidence type="ECO:0000313" key="3">
    <source>
        <dbReference type="Proteomes" id="UP001570511"/>
    </source>
</evidence>
<proteinExistence type="predicted"/>
<feature type="compositionally biased region" description="Basic and acidic residues" evidence="1">
    <location>
        <begin position="8"/>
        <end position="20"/>
    </location>
</feature>
<evidence type="ECO:0000313" key="2">
    <source>
        <dbReference type="EMBL" id="MFA1611736.1"/>
    </source>
</evidence>
<organism evidence="2 3">
    <name type="scientific">Halobellus rubicundus</name>
    <dbReference type="NCBI Taxonomy" id="2996466"/>
    <lineage>
        <taxon>Archaea</taxon>
        <taxon>Methanobacteriati</taxon>
        <taxon>Methanobacteriota</taxon>
        <taxon>Stenosarchaea group</taxon>
        <taxon>Halobacteria</taxon>
        <taxon>Halobacteriales</taxon>
        <taxon>Haloferacaceae</taxon>
        <taxon>Halobellus</taxon>
    </lineage>
</organism>
<dbReference type="EMBL" id="JBGNYA010000001">
    <property type="protein sequence ID" value="MFA1611736.1"/>
    <property type="molecule type" value="Genomic_DNA"/>
</dbReference>
<gene>
    <name evidence="2" type="ORF">OS889_12050</name>
</gene>